<dbReference type="GeneID" id="14920113"/>
<dbReference type="GO" id="GO:0005770">
    <property type="term" value="C:late endosome"/>
    <property type="evidence" value="ECO:0007669"/>
    <property type="project" value="TreeGrafter"/>
</dbReference>
<keyword evidence="9" id="KW-0472">Membrane</keyword>
<dbReference type="GO" id="GO:0005829">
    <property type="term" value="C:cytosol"/>
    <property type="evidence" value="ECO:0007669"/>
    <property type="project" value="GOC"/>
</dbReference>
<evidence type="ECO:0000313" key="11">
    <source>
        <dbReference type="EMBL" id="ELR19335.1"/>
    </source>
</evidence>
<evidence type="ECO:0000256" key="9">
    <source>
        <dbReference type="ARBA" id="ARBA00023136"/>
    </source>
</evidence>
<keyword evidence="8" id="KW-0333">Golgi apparatus</keyword>
<reference evidence="11 12" key="1">
    <citation type="journal article" date="2013" name="Genome Biol.">
        <title>Genome of Acanthamoeba castellanii highlights extensive lateral gene transfer and early evolution of tyrosine kinase signaling.</title>
        <authorList>
            <person name="Clarke M."/>
            <person name="Lohan A.J."/>
            <person name="Liu B."/>
            <person name="Lagkouvardos I."/>
            <person name="Roy S."/>
            <person name="Zafar N."/>
            <person name="Bertelli C."/>
            <person name="Schilde C."/>
            <person name="Kianianmomeni A."/>
            <person name="Burglin T.R."/>
            <person name="Frech C."/>
            <person name="Turcotte B."/>
            <person name="Kopec K.O."/>
            <person name="Synnott J.M."/>
            <person name="Choo C."/>
            <person name="Paponov I."/>
            <person name="Finkler A."/>
            <person name="Soon Heng Tan C."/>
            <person name="Hutchins A.P."/>
            <person name="Weinmeier T."/>
            <person name="Rattei T."/>
            <person name="Chu J.S."/>
            <person name="Gimenez G."/>
            <person name="Irimia M."/>
            <person name="Rigden D.J."/>
            <person name="Fitzpatrick D.A."/>
            <person name="Lorenzo-Morales J."/>
            <person name="Bateman A."/>
            <person name="Chiu C.H."/>
            <person name="Tang P."/>
            <person name="Hegemann P."/>
            <person name="Fromm H."/>
            <person name="Raoult D."/>
            <person name="Greub G."/>
            <person name="Miranda-Saavedra D."/>
            <person name="Chen N."/>
            <person name="Nash P."/>
            <person name="Ginger M.L."/>
            <person name="Horn M."/>
            <person name="Schaap P."/>
            <person name="Caler L."/>
            <person name="Loftus B."/>
        </authorList>
    </citation>
    <scope>NUCLEOTIDE SEQUENCE [LARGE SCALE GENOMIC DNA]</scope>
    <source>
        <strain evidence="11 12">Neff</strain>
    </source>
</reference>
<dbReference type="STRING" id="1257118.L8H265"/>
<dbReference type="OMA" id="YIRSREY"/>
<keyword evidence="7 10" id="KW-0653">Protein transport</keyword>
<evidence type="ECO:0000256" key="10">
    <source>
        <dbReference type="PIRNR" id="PIRNR009375"/>
    </source>
</evidence>
<dbReference type="PIRSF" id="PIRSF009375">
    <property type="entry name" value="Retromer_Vps35"/>
    <property type="match status" value="1"/>
</dbReference>
<dbReference type="PANTHER" id="PTHR11099:SF0">
    <property type="entry name" value="VACUOLAR PROTEIN SORTING-ASSOCIATED PROTEIN 35"/>
    <property type="match status" value="1"/>
</dbReference>
<accession>L8H265</accession>
<comment type="function">
    <text evidence="10">Plays a role in vesicular protein sorting.</text>
</comment>
<dbReference type="FunFam" id="1.25.40.660:FF:000003">
    <property type="entry name" value="Vacuolar protein sorting-associated protein 35"/>
    <property type="match status" value="1"/>
</dbReference>
<evidence type="ECO:0000313" key="12">
    <source>
        <dbReference type="Proteomes" id="UP000011083"/>
    </source>
</evidence>
<comment type="similarity">
    <text evidence="4 10">Belongs to the VPS35 family.</text>
</comment>
<evidence type="ECO:0000256" key="6">
    <source>
        <dbReference type="ARBA" id="ARBA00022490"/>
    </source>
</evidence>
<evidence type="ECO:0000256" key="4">
    <source>
        <dbReference type="ARBA" id="ARBA00006536"/>
    </source>
</evidence>
<keyword evidence="12" id="KW-1185">Reference proteome</keyword>
<gene>
    <name evidence="11" type="ORF">ACA1_265400</name>
</gene>
<dbReference type="EMBL" id="KB007933">
    <property type="protein sequence ID" value="ELR19335.1"/>
    <property type="molecule type" value="Genomic_DNA"/>
</dbReference>
<evidence type="ECO:0000256" key="3">
    <source>
        <dbReference type="ARBA" id="ARBA00004496"/>
    </source>
</evidence>
<dbReference type="Proteomes" id="UP000011083">
    <property type="component" value="Unassembled WGS sequence"/>
</dbReference>
<comment type="subcellular location">
    <subcellularLocation>
        <location evidence="3">Cytoplasm</location>
    </subcellularLocation>
    <subcellularLocation>
        <location evidence="2">Golgi apparatus membrane</location>
    </subcellularLocation>
    <subcellularLocation>
        <location evidence="1">Membrane</location>
        <topology evidence="1">Peripheral membrane protein</topology>
    </subcellularLocation>
</comment>
<sequence>MVIFASLCWRVGQGGCPASKKGGKAQPKVPLNTLPSEEEQKKVLEEAKATLNREAFFMKRCLDNKKLMEALKHASTMICELRTSLLSPKNYYELYMQAFDQLRHLEAFLSEERQSGKKLSELYEIVQYAGNILPRLYLLVTVGSIYIRTKEAPAKDVLRDLVEMCRGVQHPTRGLFLRTYLSEMTKDKLPDVGSDYEGAGGDVNDSISFILQNFTEMNKLWVRMQHQGPVRDKARREQERRELRLLVGKNLARLSQLDGVDVAIYKEAVLPRITEQVVNCRDQIAQQYLMEILIQIFPDHFHLQTLEPFLDTCAKLQPTVDVKSIVVSMLDRLANFAAQEPTNFPREIDVFKIFSSAITNIIEQRPKMTAEDMLALYVSLLNLSLKVYPDKLEYVDQVFNNTTTLLAKLKEDGVDYSGKECVKHIQSLLNIPLSIYNNVLVLLKLDNYTTIIPHLGYANRRKIALEILNNVIANETRIPEAEDVAKLFLAIQPLLKDEEDQTEIDPEDFDEDQNKVASLIHLFDNENAEKLFLIYATARKVFGQGGMKRIRFTLPPLVFRSLRLAAVLQANASSDDEWNKVGKRVFKFAHETVTALARTDYKQLAMRLYLQCAEAASRAGFETIAYEFLTQVYEIYESEVAESKAQFRAMTEIIGTLQTMRVFGEENYDTLSTKTAVHSAKLLKKHDQCRAVYMCSHLFWKPDAEGEGFKEGKRVLECLQKSLRIADACMDSSMNVKLFVEILNEYLYYFEAKNEAVAPKYLTGLIALIKTNLGNMEAGEAGADGNSAEKAEQVNTFYNNTLNHIKLKKKNANGLAYGDIDL</sequence>
<dbReference type="Gene3D" id="1.25.40.660">
    <property type="entry name" value="Vacuolar protein sorting-associated protein 35, helical subcomplex Vps35-C"/>
    <property type="match status" value="1"/>
</dbReference>
<dbReference type="VEuPathDB" id="AmoebaDB:ACA1_265400"/>
<evidence type="ECO:0000256" key="2">
    <source>
        <dbReference type="ARBA" id="ARBA00004394"/>
    </source>
</evidence>
<protein>
    <recommendedName>
        <fullName evidence="10">Vacuolar protein sorting-associated protein 35</fullName>
    </recommendedName>
</protein>
<keyword evidence="6" id="KW-0963">Cytoplasm</keyword>
<evidence type="ECO:0000256" key="5">
    <source>
        <dbReference type="ARBA" id="ARBA00022448"/>
    </source>
</evidence>
<evidence type="ECO:0000256" key="7">
    <source>
        <dbReference type="ARBA" id="ARBA00022927"/>
    </source>
</evidence>
<name>L8H265_ACACF</name>
<evidence type="ECO:0000256" key="1">
    <source>
        <dbReference type="ARBA" id="ARBA00004170"/>
    </source>
</evidence>
<keyword evidence="5 10" id="KW-0813">Transport</keyword>
<dbReference type="KEGG" id="acan:ACA1_265400"/>
<organism evidence="11 12">
    <name type="scientific">Acanthamoeba castellanii (strain ATCC 30010 / Neff)</name>
    <dbReference type="NCBI Taxonomy" id="1257118"/>
    <lineage>
        <taxon>Eukaryota</taxon>
        <taxon>Amoebozoa</taxon>
        <taxon>Discosea</taxon>
        <taxon>Longamoebia</taxon>
        <taxon>Centramoebida</taxon>
        <taxon>Acanthamoebidae</taxon>
        <taxon>Acanthamoeba</taxon>
    </lineage>
</organism>
<dbReference type="OrthoDB" id="10258141at2759"/>
<dbReference type="InterPro" id="IPR042491">
    <property type="entry name" value="Vps35_C"/>
</dbReference>
<dbReference type="RefSeq" id="XP_004341420.1">
    <property type="nucleotide sequence ID" value="XM_004341372.1"/>
</dbReference>
<dbReference type="InterPro" id="IPR005378">
    <property type="entry name" value="Vps35"/>
</dbReference>
<dbReference type="GO" id="GO:0042147">
    <property type="term" value="P:retrograde transport, endosome to Golgi"/>
    <property type="evidence" value="ECO:0007669"/>
    <property type="project" value="InterPro"/>
</dbReference>
<evidence type="ECO:0000256" key="8">
    <source>
        <dbReference type="ARBA" id="ARBA00023034"/>
    </source>
</evidence>
<dbReference type="GO" id="GO:0006886">
    <property type="term" value="P:intracellular protein transport"/>
    <property type="evidence" value="ECO:0007669"/>
    <property type="project" value="TreeGrafter"/>
</dbReference>
<dbReference type="AlphaFoldDB" id="L8H265"/>
<proteinExistence type="inferred from homology"/>
<dbReference type="GO" id="GO:0000139">
    <property type="term" value="C:Golgi membrane"/>
    <property type="evidence" value="ECO:0007669"/>
    <property type="project" value="UniProtKB-SubCell"/>
</dbReference>
<dbReference type="PANTHER" id="PTHR11099">
    <property type="entry name" value="VACUOLAR SORTING PROTEIN 35"/>
    <property type="match status" value="1"/>
</dbReference>
<dbReference type="Pfam" id="PF03635">
    <property type="entry name" value="Vps35"/>
    <property type="match status" value="1"/>
</dbReference>
<dbReference type="GO" id="GO:0030906">
    <property type="term" value="C:retromer, cargo-selective complex"/>
    <property type="evidence" value="ECO:0007669"/>
    <property type="project" value="InterPro"/>
</dbReference>